<evidence type="ECO:0000259" key="4">
    <source>
        <dbReference type="Pfam" id="PF21346"/>
    </source>
</evidence>
<dbReference type="Pfam" id="PF19763">
    <property type="entry name" value="DUF6250"/>
    <property type="match status" value="1"/>
</dbReference>
<dbReference type="InterPro" id="IPR046217">
    <property type="entry name" value="DUF6250"/>
</dbReference>
<comment type="caution">
    <text evidence="5">The sequence shown here is derived from an EMBL/GenBank/DDBJ whole genome shotgun (WGS) entry which is preliminary data.</text>
</comment>
<dbReference type="Gene3D" id="2.60.120.200">
    <property type="match status" value="1"/>
</dbReference>
<sequence>MCLSFFFLSLLPLKAQDNQVSGLNARQFHKYWKVESESPDYKVTFRGDTAEIVSPKGLTLWRKEKMSGKVTIEYDACVVSETEKDRLSDLNCFWMASDPKYPDNLWKREKWRNGIFLNCYSLQLYYLGYGGNHNSTTRFRRYDGNEAGITDPQARPAVLKEYTDAEHLLKANHWYHIKITNENNRVSYYIDGKRLVDFRDAKPLTEGWFGFRTTLSRTRITNFRYECSLQETSVVPLQWIGGTPEMDKAVSFGVPFKKGKIFPESTLRLTTVNGENIPIDTWALAYWPDGSVKWSGVAGVIPAGTEGATLELAKKKSVKKVRATNPNDQASVSVTETPRNILIKTGVISAYIPRQGEFLIDSLLYKGVKVGEKARLICSTQSTPVLESTSQISFSNYVSEVKSATVERRGTVRTLIKLEGVHKNKDGREWLPFVVRLYFYGGSEQMKMVHSFLFDGDQNQDFIRALGVRFDVPMREALYNRHIAFSCADGGVWSEPVQPLVGRRVLTLSDAANRNSGRDVTDKNAGKDKEISLQQQQMEGKRIPPYETFDEKNRSLLDNWASWNTYRLSQLTADAFSIRKRANDTNPWIGTFSGTRSEGYAFAGDVSGGLGLCLHDFWQSYPSAIEISETKTPVATLTAWLWSPDAEPMDLRHYDNVAHDLNASYEDVQEGLSTPYGIARTTTLTLIPQGGYTGKQAFADRAKQLSEPGVLMPTPEYLHTQQAFGVWSLPDRSTPFRNRVEDRLDAYVDFYKKAIEQNKWYGFWNYGDVMHAYDPIRHTWRYDIGGFAWDNTELASNMWLWYNFLRTGRADIWRMAEAMTRHTAEVDVYHIGENAGLGSRHNVSHWGCGAKEARISQAAWNRFYYYLTTDERCGDLMTEVKDAEQKLYTLDPMRLAQPRSEYPCTAPARLRIGPDWLAYAGNWMTEWERTRNVAYLDKIITGMKSIAALPNRIFTGPKALGFDPATGIISSECDPKLESTNHLMSIMGGFEVMNEMLQMIDIPEWKDAWLDYTIRYKQKAWELNRSRFRISRLMGYAAYYTRNPEMAKEAWTDLFTRLEHTPAPPFRITTLLPPEVPAPLDECTSISTNDAALWSLDAIYMQEVIPMDE</sequence>
<gene>
    <name evidence="5" type="ORF">DW712_10920</name>
</gene>
<evidence type="ECO:0000259" key="2">
    <source>
        <dbReference type="Pfam" id="PF19763"/>
    </source>
</evidence>
<dbReference type="InterPro" id="IPR048329">
    <property type="entry name" value="PcRGLX_1st"/>
</dbReference>
<dbReference type="EMBL" id="QSKV01000006">
    <property type="protein sequence ID" value="RHE92070.1"/>
    <property type="molecule type" value="Genomic_DNA"/>
</dbReference>
<dbReference type="Pfam" id="PF21345">
    <property type="entry name" value="PcRGLX_2nd"/>
    <property type="match status" value="1"/>
</dbReference>
<dbReference type="InterPro" id="IPR048331">
    <property type="entry name" value="PcRGLX/YetA_3rd"/>
</dbReference>
<evidence type="ECO:0000259" key="1">
    <source>
        <dbReference type="Pfam" id="PF19501"/>
    </source>
</evidence>
<dbReference type="PANTHER" id="PTHR40081">
    <property type="entry name" value="CONCANAVALIN A-LIKE LECTIN/GLUCANASE"/>
    <property type="match status" value="1"/>
</dbReference>
<evidence type="ECO:0008006" key="7">
    <source>
        <dbReference type="Google" id="ProtNLM"/>
    </source>
</evidence>
<evidence type="ECO:0000259" key="3">
    <source>
        <dbReference type="Pfam" id="PF21345"/>
    </source>
</evidence>
<evidence type="ECO:0000313" key="6">
    <source>
        <dbReference type="Proteomes" id="UP000285650"/>
    </source>
</evidence>
<organism evidence="5 6">
    <name type="scientific">Bacteroides intestinalis</name>
    <dbReference type="NCBI Taxonomy" id="329854"/>
    <lineage>
        <taxon>Bacteria</taxon>
        <taxon>Pseudomonadati</taxon>
        <taxon>Bacteroidota</taxon>
        <taxon>Bacteroidia</taxon>
        <taxon>Bacteroidales</taxon>
        <taxon>Bacteroidaceae</taxon>
        <taxon>Bacteroides</taxon>
    </lineage>
</organism>
<feature type="domain" description="DUF6250" evidence="2">
    <location>
        <begin position="52"/>
        <end position="223"/>
    </location>
</feature>
<dbReference type="AlphaFoldDB" id="A0A414LBN7"/>
<dbReference type="Pfam" id="PF21346">
    <property type="entry name" value="PcRGLX_3rd"/>
    <property type="match status" value="1"/>
</dbReference>
<dbReference type="Proteomes" id="UP000285650">
    <property type="component" value="Unassembled WGS sequence"/>
</dbReference>
<dbReference type="InterPro" id="IPR048330">
    <property type="entry name" value="PcRGLX/YetA_2nd"/>
</dbReference>
<dbReference type="Pfam" id="PF19501">
    <property type="entry name" value="PcRGLX_1st"/>
    <property type="match status" value="1"/>
</dbReference>
<feature type="domain" description="PcRGLX/YetA-like central beta-sandwich" evidence="3">
    <location>
        <begin position="332"/>
        <end position="700"/>
    </location>
</feature>
<name>A0A414LBN7_9BACE</name>
<feature type="domain" description="PcRGLX/YetA-like C-terminal alpha/alpha toroid" evidence="4">
    <location>
        <begin position="708"/>
        <end position="1106"/>
    </location>
</feature>
<dbReference type="PANTHER" id="PTHR40081:SF1">
    <property type="entry name" value="TAT PATHWAY SIGNAL SEQUENCE DOMAIN PROTEIN"/>
    <property type="match status" value="1"/>
</dbReference>
<protein>
    <recommendedName>
        <fullName evidence="7">Tat pathway signal sequence domain protein</fullName>
    </recommendedName>
</protein>
<reference evidence="5 6" key="1">
    <citation type="submission" date="2018-08" db="EMBL/GenBank/DDBJ databases">
        <title>A genome reference for cultivated species of the human gut microbiota.</title>
        <authorList>
            <person name="Zou Y."/>
            <person name="Xue W."/>
            <person name="Luo G."/>
        </authorList>
    </citation>
    <scope>NUCLEOTIDE SEQUENCE [LARGE SCALE GENOMIC DNA]</scope>
    <source>
        <strain evidence="5 6">AM27-17</strain>
    </source>
</reference>
<feature type="domain" description="PcRGLX/YetA-like N-terminal RIFT barrel" evidence="1">
    <location>
        <begin position="235"/>
        <end position="305"/>
    </location>
</feature>
<evidence type="ECO:0000313" key="5">
    <source>
        <dbReference type="EMBL" id="RHE92070.1"/>
    </source>
</evidence>
<proteinExistence type="predicted"/>
<dbReference type="InterPro" id="IPR045793">
    <property type="entry name" value="PcRGLX/YetA-like"/>
</dbReference>
<accession>A0A414LBN7</accession>